<dbReference type="EMBL" id="VSRR010010248">
    <property type="protein sequence ID" value="MPC51545.1"/>
    <property type="molecule type" value="Genomic_DNA"/>
</dbReference>
<accession>A0A5B7G249</accession>
<evidence type="ECO:0000313" key="2">
    <source>
        <dbReference type="Proteomes" id="UP000324222"/>
    </source>
</evidence>
<proteinExistence type="predicted"/>
<evidence type="ECO:0000313" key="1">
    <source>
        <dbReference type="EMBL" id="MPC51545.1"/>
    </source>
</evidence>
<reference evidence="1 2" key="1">
    <citation type="submission" date="2019-05" db="EMBL/GenBank/DDBJ databases">
        <title>Another draft genome of Portunus trituberculatus and its Hox gene families provides insights of decapod evolution.</title>
        <authorList>
            <person name="Jeong J.-H."/>
            <person name="Song I."/>
            <person name="Kim S."/>
            <person name="Choi T."/>
            <person name="Kim D."/>
            <person name="Ryu S."/>
            <person name="Kim W."/>
        </authorList>
    </citation>
    <scope>NUCLEOTIDE SEQUENCE [LARGE SCALE GENOMIC DNA]</scope>
    <source>
        <tissue evidence="1">Muscle</tissue>
    </source>
</reference>
<comment type="caution">
    <text evidence="1">The sequence shown here is derived from an EMBL/GenBank/DDBJ whole genome shotgun (WGS) entry which is preliminary data.</text>
</comment>
<keyword evidence="2" id="KW-1185">Reference proteome</keyword>
<sequence length="104" mass="11430">MCEEKRKCIHKLNKTFACDEAEISWRNYSIGEIVKGGDSPRGNIVHGGQSTGDLLVQREYCPDGIMSIAELSMGKRPRGIMSYTWGGRVLGENEGQGGEDPRIG</sequence>
<dbReference type="AlphaFoldDB" id="A0A5B7G249"/>
<organism evidence="1 2">
    <name type="scientific">Portunus trituberculatus</name>
    <name type="common">Swimming crab</name>
    <name type="synonym">Neptunus trituberculatus</name>
    <dbReference type="NCBI Taxonomy" id="210409"/>
    <lineage>
        <taxon>Eukaryota</taxon>
        <taxon>Metazoa</taxon>
        <taxon>Ecdysozoa</taxon>
        <taxon>Arthropoda</taxon>
        <taxon>Crustacea</taxon>
        <taxon>Multicrustacea</taxon>
        <taxon>Malacostraca</taxon>
        <taxon>Eumalacostraca</taxon>
        <taxon>Eucarida</taxon>
        <taxon>Decapoda</taxon>
        <taxon>Pleocyemata</taxon>
        <taxon>Brachyura</taxon>
        <taxon>Eubrachyura</taxon>
        <taxon>Portunoidea</taxon>
        <taxon>Portunidae</taxon>
        <taxon>Portuninae</taxon>
        <taxon>Portunus</taxon>
    </lineage>
</organism>
<dbReference type="Proteomes" id="UP000324222">
    <property type="component" value="Unassembled WGS sequence"/>
</dbReference>
<name>A0A5B7G249_PORTR</name>
<gene>
    <name evidence="1" type="ORF">E2C01_045393</name>
</gene>
<protein>
    <submittedName>
        <fullName evidence="1">Uncharacterized protein</fullName>
    </submittedName>
</protein>